<accession>A0ABV7WM34</accession>
<keyword evidence="2" id="KW-0067">ATP-binding</keyword>
<dbReference type="SUPFAM" id="SSF52540">
    <property type="entry name" value="P-loop containing nucleoside triphosphate hydrolases"/>
    <property type="match status" value="2"/>
</dbReference>
<dbReference type="EMBL" id="JBHRWW010000015">
    <property type="protein sequence ID" value="MFC3690007.1"/>
    <property type="molecule type" value="Genomic_DNA"/>
</dbReference>
<keyword evidence="2" id="KW-0347">Helicase</keyword>
<evidence type="ECO:0000313" key="2">
    <source>
        <dbReference type="EMBL" id="MFC3690007.1"/>
    </source>
</evidence>
<gene>
    <name evidence="2" type="ORF">ACFOLH_16790</name>
</gene>
<comment type="caution">
    <text evidence="2">The sequence shown here is derived from an EMBL/GenBank/DDBJ whole genome shotgun (WGS) entry which is preliminary data.</text>
</comment>
<evidence type="ECO:0000259" key="1">
    <source>
        <dbReference type="PROSITE" id="PS51192"/>
    </source>
</evidence>
<dbReference type="PROSITE" id="PS51192">
    <property type="entry name" value="HELICASE_ATP_BIND_1"/>
    <property type="match status" value="1"/>
</dbReference>
<dbReference type="InterPro" id="IPR006935">
    <property type="entry name" value="Helicase/UvrB_N"/>
</dbReference>
<dbReference type="EC" id="3.6.4.-" evidence="2"/>
<dbReference type="InterPro" id="IPR027417">
    <property type="entry name" value="P-loop_NTPase"/>
</dbReference>
<dbReference type="RefSeq" id="WP_376984383.1">
    <property type="nucleotide sequence ID" value="NZ_JBBEOI010000101.1"/>
</dbReference>
<keyword evidence="2" id="KW-0547">Nucleotide-binding</keyword>
<name>A0ABV7WM34_9MICO</name>
<sequence>MSVGTHPPEHPSTAAAAHLPPAFPERAAWGTAGKLRAWQHEAISTYLAGGRTDFLTAATPGAGKTTFALRVATELLARRTVERLIVVCPTEHLKTQWADAASRVGIRLDPTFRNSDAGYASGFDGIVVTYAQVGLKPQAFAGRCRSRRTLVVLDEIHHAGDARSWGEGVAVGFEDAERRLALTGTPFRSDSHPIPFVTYVSEPDGSRRSRADHTYGYAQALADGVVRPVLFLAYAGNMRWRTRAGDEVAARLGEPLTKDLTAQALRTALDPAGQWVPAVLAAADVRLREVRRTVPDAGGLVIATDQKSARAYAAHLREISGQDPVVVVSDDPDASSRIERFSAAGADGPRWMVAVRMVSEGVDVPRLAVGVWATTTATPLFFAQAVGRFVRARRRGETASIFLPSVPLLLRFAADLEIERDHVLDRPRSADGDDLWGPEVDELAEANRTRSTPEADELPFEAIESDAAFDLAVFDGDEFRNHASWADEAEGDGGLFGEQALLALPGLVEGDEMGQHLRRRPTRAAAPRVEEVAPVADHRALAAVRKELSSLVGAYARRTGAPHAVVHAKLRSTCGGPAVPEADVDQVKQRVDTVRRWLLTG</sequence>
<dbReference type="Proteomes" id="UP001595685">
    <property type="component" value="Unassembled WGS sequence"/>
</dbReference>
<keyword evidence="3" id="KW-1185">Reference proteome</keyword>
<dbReference type="PANTHER" id="PTHR47396:SF2">
    <property type="entry name" value="HELICASE ATP-BINDING DOMAIN-CONTAINING PROTEIN"/>
    <property type="match status" value="1"/>
</dbReference>
<evidence type="ECO:0000313" key="3">
    <source>
        <dbReference type="Proteomes" id="UP001595685"/>
    </source>
</evidence>
<proteinExistence type="predicted"/>
<dbReference type="Pfam" id="PF04851">
    <property type="entry name" value="ResIII"/>
    <property type="match status" value="1"/>
</dbReference>
<dbReference type="InterPro" id="IPR050742">
    <property type="entry name" value="Helicase_Restrict-Modif_Enz"/>
</dbReference>
<reference evidence="3" key="1">
    <citation type="journal article" date="2019" name="Int. J. Syst. Evol. Microbiol.">
        <title>The Global Catalogue of Microorganisms (GCM) 10K type strain sequencing project: providing services to taxonomists for standard genome sequencing and annotation.</title>
        <authorList>
            <consortium name="The Broad Institute Genomics Platform"/>
            <consortium name="The Broad Institute Genome Sequencing Center for Infectious Disease"/>
            <person name="Wu L."/>
            <person name="Ma J."/>
        </authorList>
    </citation>
    <scope>NUCLEOTIDE SEQUENCE [LARGE SCALE GENOMIC DNA]</scope>
    <source>
        <strain evidence="3">NCAIM B.02333</strain>
    </source>
</reference>
<dbReference type="InterPro" id="IPR014001">
    <property type="entry name" value="Helicase_ATP-bd"/>
</dbReference>
<dbReference type="GO" id="GO:0016787">
    <property type="term" value="F:hydrolase activity"/>
    <property type="evidence" value="ECO:0007669"/>
    <property type="project" value="UniProtKB-KW"/>
</dbReference>
<protein>
    <submittedName>
        <fullName evidence="2">DEAD/DEAH box helicase</fullName>
        <ecNumber evidence="2">3.6.4.-</ecNumber>
    </submittedName>
</protein>
<dbReference type="GO" id="GO:0004386">
    <property type="term" value="F:helicase activity"/>
    <property type="evidence" value="ECO:0007669"/>
    <property type="project" value="UniProtKB-KW"/>
</dbReference>
<organism evidence="2 3">
    <name type="scientific">Aquipuribacter hungaricus</name>
    <dbReference type="NCBI Taxonomy" id="545624"/>
    <lineage>
        <taxon>Bacteria</taxon>
        <taxon>Bacillati</taxon>
        <taxon>Actinomycetota</taxon>
        <taxon>Actinomycetes</taxon>
        <taxon>Micrococcales</taxon>
        <taxon>Intrasporangiaceae</taxon>
        <taxon>Aquipuribacter</taxon>
    </lineage>
</organism>
<feature type="domain" description="Helicase ATP-binding" evidence="1">
    <location>
        <begin position="45"/>
        <end position="204"/>
    </location>
</feature>
<dbReference type="Gene3D" id="3.40.50.300">
    <property type="entry name" value="P-loop containing nucleotide triphosphate hydrolases"/>
    <property type="match status" value="2"/>
</dbReference>
<keyword evidence="2" id="KW-0378">Hydrolase</keyword>
<dbReference type="SMART" id="SM00487">
    <property type="entry name" value="DEXDc"/>
    <property type="match status" value="1"/>
</dbReference>
<dbReference type="PANTHER" id="PTHR47396">
    <property type="entry name" value="TYPE I RESTRICTION ENZYME ECOKI R PROTEIN"/>
    <property type="match status" value="1"/>
</dbReference>